<keyword evidence="5 7" id="KW-0808">Transferase</keyword>
<evidence type="ECO:0000256" key="3">
    <source>
        <dbReference type="ARBA" id="ARBA00022490"/>
    </source>
</evidence>
<dbReference type="CDD" id="cd02440">
    <property type="entry name" value="AdoMet_MTases"/>
    <property type="match status" value="1"/>
</dbReference>
<dbReference type="EC" id="2.1.1.77" evidence="7"/>
<evidence type="ECO:0000313" key="9">
    <source>
        <dbReference type="Proteomes" id="UP000320404"/>
    </source>
</evidence>
<keyword evidence="3 7" id="KW-0963">Cytoplasm</keyword>
<reference evidence="8 9" key="1">
    <citation type="submission" date="2019-02" db="EMBL/GenBank/DDBJ databases">
        <title>Prokaryotic population dynamics and viral predation in marine succession experiment using metagenomics: the confinement effect.</title>
        <authorList>
            <person name="Haro-Moreno J.M."/>
            <person name="Rodriguez-Valera F."/>
            <person name="Lopez-Perez M."/>
        </authorList>
    </citation>
    <scope>NUCLEOTIDE SEQUENCE [LARGE SCALE GENOMIC DNA]</scope>
    <source>
        <strain evidence="8">MED-G158</strain>
    </source>
</reference>
<evidence type="ECO:0000256" key="4">
    <source>
        <dbReference type="ARBA" id="ARBA00022603"/>
    </source>
</evidence>
<dbReference type="PANTHER" id="PTHR11579">
    <property type="entry name" value="PROTEIN-L-ISOASPARTATE O-METHYLTRANSFERASE"/>
    <property type="match status" value="1"/>
</dbReference>
<sequence length="251" mass="27749">MPPVCCEKSACCVKTSTVINLDKPGRRALNGKQNLSGIGMTSQRTRERLLGRLMDQGIQSMEVLDVMRSTPRHIFLDEALSHRAYEDVALPIGHNQTISQPYVVAKMTEAIVKSGPIGRILEIGTGCGYQTAVIAQLAKKVFTVERIKPLLDRAKRNLKLLGLRNIEFKHDDGSLGWAERGPFDAIITTAAPRQIPGELLEQLADGGRLIIPVGGDEHQELKLVRRVGSEYEEHILDQVRFVPLLIGQVQS</sequence>
<gene>
    <name evidence="7" type="primary">pcm</name>
    <name evidence="8" type="ORF">EVA69_06645</name>
</gene>
<name>A0A520RTE1_9GAMM</name>
<dbReference type="InterPro" id="IPR029063">
    <property type="entry name" value="SAM-dependent_MTases_sf"/>
</dbReference>
<feature type="active site" evidence="7">
    <location>
        <position position="99"/>
    </location>
</feature>
<proteinExistence type="inferred from homology"/>
<evidence type="ECO:0000256" key="6">
    <source>
        <dbReference type="ARBA" id="ARBA00022691"/>
    </source>
</evidence>
<dbReference type="HAMAP" id="MF_00090">
    <property type="entry name" value="PIMT"/>
    <property type="match status" value="1"/>
</dbReference>
<dbReference type="Pfam" id="PF01135">
    <property type="entry name" value="PCMT"/>
    <property type="match status" value="1"/>
</dbReference>
<dbReference type="NCBIfam" id="TIGR00080">
    <property type="entry name" value="pimt"/>
    <property type="match status" value="1"/>
</dbReference>
<accession>A0A520RTE1</accession>
<dbReference type="NCBIfam" id="NF001453">
    <property type="entry name" value="PRK00312.1"/>
    <property type="match status" value="1"/>
</dbReference>
<evidence type="ECO:0000256" key="2">
    <source>
        <dbReference type="ARBA" id="ARBA00005369"/>
    </source>
</evidence>
<dbReference type="Gene3D" id="3.40.50.150">
    <property type="entry name" value="Vaccinia Virus protein VP39"/>
    <property type="match status" value="1"/>
</dbReference>
<evidence type="ECO:0000256" key="1">
    <source>
        <dbReference type="ARBA" id="ARBA00004496"/>
    </source>
</evidence>
<comment type="similarity">
    <text evidence="2 7">Belongs to the methyltransferase superfamily. L-isoaspartyl/D-aspartyl protein methyltransferase family.</text>
</comment>
<keyword evidence="4 7" id="KW-0489">Methyltransferase</keyword>
<comment type="function">
    <text evidence="7">Catalyzes the methyl esterification of L-isoaspartyl residues in peptides and proteins that result from spontaneous decomposition of normal L-aspartyl and L-asparaginyl residues. It plays a role in the repair and/or degradation of damaged proteins.</text>
</comment>
<dbReference type="GO" id="GO:0030091">
    <property type="term" value="P:protein repair"/>
    <property type="evidence" value="ECO:0007669"/>
    <property type="project" value="UniProtKB-UniRule"/>
</dbReference>
<dbReference type="InterPro" id="IPR000682">
    <property type="entry name" value="PCMT"/>
</dbReference>
<evidence type="ECO:0000256" key="7">
    <source>
        <dbReference type="HAMAP-Rule" id="MF_00090"/>
    </source>
</evidence>
<evidence type="ECO:0000256" key="5">
    <source>
        <dbReference type="ARBA" id="ARBA00022679"/>
    </source>
</evidence>
<protein>
    <recommendedName>
        <fullName evidence="7">Protein-L-isoaspartate O-methyltransferase</fullName>
        <ecNumber evidence="7">2.1.1.77</ecNumber>
    </recommendedName>
    <alternativeName>
        <fullName evidence="7">L-isoaspartyl protein carboxyl methyltransferase</fullName>
    </alternativeName>
    <alternativeName>
        <fullName evidence="7">Protein L-isoaspartyl methyltransferase</fullName>
    </alternativeName>
    <alternativeName>
        <fullName evidence="7">Protein-beta-aspartate methyltransferase</fullName>
        <shortName evidence="7">PIMT</shortName>
    </alternativeName>
</protein>
<dbReference type="AlphaFoldDB" id="A0A520RTE1"/>
<keyword evidence="6 7" id="KW-0949">S-adenosyl-L-methionine</keyword>
<organism evidence="8 9">
    <name type="scientific">OM182 bacterium</name>
    <dbReference type="NCBI Taxonomy" id="2510334"/>
    <lineage>
        <taxon>Bacteria</taxon>
        <taxon>Pseudomonadati</taxon>
        <taxon>Pseudomonadota</taxon>
        <taxon>Gammaproteobacteria</taxon>
        <taxon>OMG group</taxon>
        <taxon>OM182 clade</taxon>
    </lineage>
</organism>
<dbReference type="FunFam" id="3.40.50.150:FF:000010">
    <property type="entry name" value="Protein-L-isoaspartate O-methyltransferase"/>
    <property type="match status" value="1"/>
</dbReference>
<dbReference type="GO" id="GO:0032259">
    <property type="term" value="P:methylation"/>
    <property type="evidence" value="ECO:0007669"/>
    <property type="project" value="UniProtKB-KW"/>
</dbReference>
<dbReference type="SUPFAM" id="SSF53335">
    <property type="entry name" value="S-adenosyl-L-methionine-dependent methyltransferases"/>
    <property type="match status" value="1"/>
</dbReference>
<comment type="caution">
    <text evidence="8">The sequence shown here is derived from an EMBL/GenBank/DDBJ whole genome shotgun (WGS) entry which is preliminary data.</text>
</comment>
<dbReference type="Proteomes" id="UP000320404">
    <property type="component" value="Unassembled WGS sequence"/>
</dbReference>
<comment type="subcellular location">
    <subcellularLocation>
        <location evidence="1 7">Cytoplasm</location>
    </subcellularLocation>
</comment>
<dbReference type="EMBL" id="SHAH01000125">
    <property type="protein sequence ID" value="RZO73496.1"/>
    <property type="molecule type" value="Genomic_DNA"/>
</dbReference>
<evidence type="ECO:0000313" key="8">
    <source>
        <dbReference type="EMBL" id="RZO73496.1"/>
    </source>
</evidence>
<dbReference type="GO" id="GO:0005737">
    <property type="term" value="C:cytoplasm"/>
    <property type="evidence" value="ECO:0007669"/>
    <property type="project" value="UniProtKB-SubCell"/>
</dbReference>
<comment type="catalytic activity">
    <reaction evidence="7">
        <text>[protein]-L-isoaspartate + S-adenosyl-L-methionine = [protein]-L-isoaspartate alpha-methyl ester + S-adenosyl-L-homocysteine</text>
        <dbReference type="Rhea" id="RHEA:12705"/>
        <dbReference type="Rhea" id="RHEA-COMP:12143"/>
        <dbReference type="Rhea" id="RHEA-COMP:12144"/>
        <dbReference type="ChEBI" id="CHEBI:57856"/>
        <dbReference type="ChEBI" id="CHEBI:59789"/>
        <dbReference type="ChEBI" id="CHEBI:90596"/>
        <dbReference type="ChEBI" id="CHEBI:90598"/>
        <dbReference type="EC" id="2.1.1.77"/>
    </reaction>
</comment>
<dbReference type="GO" id="GO:0004719">
    <property type="term" value="F:protein-L-isoaspartate (D-aspartate) O-methyltransferase activity"/>
    <property type="evidence" value="ECO:0007669"/>
    <property type="project" value="UniProtKB-UniRule"/>
</dbReference>
<dbReference type="PROSITE" id="PS01279">
    <property type="entry name" value="PCMT"/>
    <property type="match status" value="1"/>
</dbReference>
<dbReference type="PANTHER" id="PTHR11579:SF0">
    <property type="entry name" value="PROTEIN-L-ISOASPARTATE(D-ASPARTATE) O-METHYLTRANSFERASE"/>
    <property type="match status" value="1"/>
</dbReference>